<evidence type="ECO:0000313" key="2">
    <source>
        <dbReference type="EMBL" id="TEB31827.1"/>
    </source>
</evidence>
<keyword evidence="1" id="KW-0472">Membrane</keyword>
<sequence>MTTQLPHPLLGFSFAVWPFTHAPPLNESVYSGRWSTAAHGVGLVLIFLLLLLRGAWSSWATDPTGCGVSGHGLGNGTTRAVLCVCVPGRAIYRPPSKFVLDPQLHSWHCRVLSMLHPILRPRRDTRHASSNGSRPHRLLIPWPPKYNSTFRLIITFVSLPAICNIVDLLKMQGAPPFLT</sequence>
<name>A0A4Y7TCB7_COPMI</name>
<organism evidence="2 3">
    <name type="scientific">Coprinellus micaceus</name>
    <name type="common">Glistening ink-cap mushroom</name>
    <name type="synonym">Coprinus micaceus</name>
    <dbReference type="NCBI Taxonomy" id="71717"/>
    <lineage>
        <taxon>Eukaryota</taxon>
        <taxon>Fungi</taxon>
        <taxon>Dikarya</taxon>
        <taxon>Basidiomycota</taxon>
        <taxon>Agaricomycotina</taxon>
        <taxon>Agaricomycetes</taxon>
        <taxon>Agaricomycetidae</taxon>
        <taxon>Agaricales</taxon>
        <taxon>Agaricineae</taxon>
        <taxon>Psathyrellaceae</taxon>
        <taxon>Coprinellus</taxon>
    </lineage>
</organism>
<accession>A0A4Y7TCB7</accession>
<keyword evidence="3" id="KW-1185">Reference proteome</keyword>
<reference evidence="2 3" key="1">
    <citation type="journal article" date="2019" name="Nat. Ecol. Evol.">
        <title>Megaphylogeny resolves global patterns of mushroom evolution.</title>
        <authorList>
            <person name="Varga T."/>
            <person name="Krizsan K."/>
            <person name="Foldi C."/>
            <person name="Dima B."/>
            <person name="Sanchez-Garcia M."/>
            <person name="Sanchez-Ramirez S."/>
            <person name="Szollosi G.J."/>
            <person name="Szarkandi J.G."/>
            <person name="Papp V."/>
            <person name="Albert L."/>
            <person name="Andreopoulos W."/>
            <person name="Angelini C."/>
            <person name="Antonin V."/>
            <person name="Barry K.W."/>
            <person name="Bougher N.L."/>
            <person name="Buchanan P."/>
            <person name="Buyck B."/>
            <person name="Bense V."/>
            <person name="Catcheside P."/>
            <person name="Chovatia M."/>
            <person name="Cooper J."/>
            <person name="Damon W."/>
            <person name="Desjardin D."/>
            <person name="Finy P."/>
            <person name="Geml J."/>
            <person name="Haridas S."/>
            <person name="Hughes K."/>
            <person name="Justo A."/>
            <person name="Karasinski D."/>
            <person name="Kautmanova I."/>
            <person name="Kiss B."/>
            <person name="Kocsube S."/>
            <person name="Kotiranta H."/>
            <person name="LaButti K.M."/>
            <person name="Lechner B.E."/>
            <person name="Liimatainen K."/>
            <person name="Lipzen A."/>
            <person name="Lukacs Z."/>
            <person name="Mihaltcheva S."/>
            <person name="Morgado L.N."/>
            <person name="Niskanen T."/>
            <person name="Noordeloos M.E."/>
            <person name="Ohm R.A."/>
            <person name="Ortiz-Santana B."/>
            <person name="Ovrebo C."/>
            <person name="Racz N."/>
            <person name="Riley R."/>
            <person name="Savchenko A."/>
            <person name="Shiryaev A."/>
            <person name="Soop K."/>
            <person name="Spirin V."/>
            <person name="Szebenyi C."/>
            <person name="Tomsovsky M."/>
            <person name="Tulloss R.E."/>
            <person name="Uehling J."/>
            <person name="Grigoriev I.V."/>
            <person name="Vagvolgyi C."/>
            <person name="Papp T."/>
            <person name="Martin F.M."/>
            <person name="Miettinen O."/>
            <person name="Hibbett D.S."/>
            <person name="Nagy L.G."/>
        </authorList>
    </citation>
    <scope>NUCLEOTIDE SEQUENCE [LARGE SCALE GENOMIC DNA]</scope>
    <source>
        <strain evidence="2 3">FP101781</strain>
    </source>
</reference>
<dbReference type="EMBL" id="QPFP01000017">
    <property type="protein sequence ID" value="TEB31827.1"/>
    <property type="molecule type" value="Genomic_DNA"/>
</dbReference>
<dbReference type="Proteomes" id="UP000298030">
    <property type="component" value="Unassembled WGS sequence"/>
</dbReference>
<evidence type="ECO:0000313" key="3">
    <source>
        <dbReference type="Proteomes" id="UP000298030"/>
    </source>
</evidence>
<proteinExistence type="predicted"/>
<evidence type="ECO:0000256" key="1">
    <source>
        <dbReference type="SAM" id="Phobius"/>
    </source>
</evidence>
<keyword evidence="1" id="KW-0812">Transmembrane</keyword>
<gene>
    <name evidence="2" type="ORF">FA13DRAFT_1732123</name>
</gene>
<protein>
    <submittedName>
        <fullName evidence="2">Uncharacterized protein</fullName>
    </submittedName>
</protein>
<keyword evidence="1" id="KW-1133">Transmembrane helix</keyword>
<feature type="transmembrane region" description="Helical" evidence="1">
    <location>
        <begin position="34"/>
        <end position="52"/>
    </location>
</feature>
<dbReference type="AlphaFoldDB" id="A0A4Y7TCB7"/>
<comment type="caution">
    <text evidence="2">The sequence shown here is derived from an EMBL/GenBank/DDBJ whole genome shotgun (WGS) entry which is preliminary data.</text>
</comment>